<feature type="transmembrane region" description="Helical" evidence="1">
    <location>
        <begin position="82"/>
        <end position="104"/>
    </location>
</feature>
<dbReference type="EMBL" id="JBHSIM010000057">
    <property type="protein sequence ID" value="MFC4836124.1"/>
    <property type="molecule type" value="Genomic_DNA"/>
</dbReference>
<accession>A0ABV9RRI0</accession>
<evidence type="ECO:0000256" key="1">
    <source>
        <dbReference type="SAM" id="Phobius"/>
    </source>
</evidence>
<keyword evidence="1" id="KW-0812">Transmembrane</keyword>
<feature type="transmembrane region" description="Helical" evidence="1">
    <location>
        <begin position="6"/>
        <end position="24"/>
    </location>
</feature>
<dbReference type="Proteomes" id="UP001595909">
    <property type="component" value="Unassembled WGS sequence"/>
</dbReference>
<dbReference type="InterPro" id="IPR025962">
    <property type="entry name" value="SdpI/YhfL"/>
</dbReference>
<dbReference type="RefSeq" id="WP_274192133.1">
    <property type="nucleotide sequence ID" value="NZ_BAABHN010000057.1"/>
</dbReference>
<name>A0ABV9RRI0_9PSEU</name>
<sequence>MLVPALVLTLAALVVAGAGVLALVHRLPRNRVLGVRTLWTMGSVDAFRRANRAAAPAFVGAGLVGLAGAGAALLSATTVAGVTMLVLGGLGLVGLLGAGGIVGARFAAAEEAEHEALAALPPTSCMPPEEPKCAPTTGLCGGSCAICPRARTQA</sequence>
<reference evidence="3" key="1">
    <citation type="journal article" date="2019" name="Int. J. Syst. Evol. Microbiol.">
        <title>The Global Catalogue of Microorganisms (GCM) 10K type strain sequencing project: providing services to taxonomists for standard genome sequencing and annotation.</title>
        <authorList>
            <consortium name="The Broad Institute Genomics Platform"/>
            <consortium name="The Broad Institute Genome Sequencing Center for Infectious Disease"/>
            <person name="Wu L."/>
            <person name="Ma J."/>
        </authorList>
    </citation>
    <scope>NUCLEOTIDE SEQUENCE [LARGE SCALE GENOMIC DNA]</scope>
    <source>
        <strain evidence="3">CCUG 50347</strain>
    </source>
</reference>
<keyword evidence="1" id="KW-1133">Transmembrane helix</keyword>
<protein>
    <submittedName>
        <fullName evidence="2">SdpI family protein</fullName>
    </submittedName>
</protein>
<comment type="caution">
    <text evidence="2">The sequence shown here is derived from an EMBL/GenBank/DDBJ whole genome shotgun (WGS) entry which is preliminary data.</text>
</comment>
<proteinExistence type="predicted"/>
<keyword evidence="3" id="KW-1185">Reference proteome</keyword>
<organism evidence="2 3">
    <name type="scientific">Actinomycetospora chibensis</name>
    <dbReference type="NCBI Taxonomy" id="663606"/>
    <lineage>
        <taxon>Bacteria</taxon>
        <taxon>Bacillati</taxon>
        <taxon>Actinomycetota</taxon>
        <taxon>Actinomycetes</taxon>
        <taxon>Pseudonocardiales</taxon>
        <taxon>Pseudonocardiaceae</taxon>
        <taxon>Actinomycetospora</taxon>
    </lineage>
</organism>
<evidence type="ECO:0000313" key="3">
    <source>
        <dbReference type="Proteomes" id="UP001595909"/>
    </source>
</evidence>
<evidence type="ECO:0000313" key="2">
    <source>
        <dbReference type="EMBL" id="MFC4836124.1"/>
    </source>
</evidence>
<keyword evidence="1" id="KW-0472">Membrane</keyword>
<gene>
    <name evidence="2" type="ORF">ACFPEL_27200</name>
</gene>
<dbReference type="Pfam" id="PF13630">
    <property type="entry name" value="SdpI"/>
    <property type="match status" value="1"/>
</dbReference>
<feature type="transmembrane region" description="Helical" evidence="1">
    <location>
        <begin position="57"/>
        <end position="76"/>
    </location>
</feature>